<evidence type="ECO:0000313" key="1">
    <source>
        <dbReference type="EMBL" id="AYG02999.1"/>
    </source>
</evidence>
<dbReference type="EMBL" id="CP032624">
    <property type="protein sequence ID" value="AYG02999.1"/>
    <property type="molecule type" value="Genomic_DNA"/>
</dbReference>
<proteinExistence type="predicted"/>
<accession>A0A387BPF1</accession>
<protein>
    <submittedName>
        <fullName evidence="1">Uncharacterized protein</fullName>
    </submittedName>
</protein>
<keyword evidence="2" id="KW-1185">Reference proteome</keyword>
<reference evidence="1 2" key="1">
    <citation type="submission" date="2018-09" db="EMBL/GenBank/DDBJ databases">
        <title>Genome sequencing of strain 2DFW10M-5.</title>
        <authorList>
            <person name="Heo J."/>
            <person name="Kim S.-J."/>
            <person name="Kwon S.-W."/>
        </authorList>
    </citation>
    <scope>NUCLEOTIDE SEQUENCE [LARGE SCALE GENOMIC DNA]</scope>
    <source>
        <strain evidence="1 2">2DFW10M-5</strain>
    </source>
</reference>
<gene>
    <name evidence="1" type="ORF">D7I44_05300</name>
</gene>
<organism evidence="1 2">
    <name type="scientific">Gryllotalpicola protaetiae</name>
    <dbReference type="NCBI Taxonomy" id="2419771"/>
    <lineage>
        <taxon>Bacteria</taxon>
        <taxon>Bacillati</taxon>
        <taxon>Actinomycetota</taxon>
        <taxon>Actinomycetes</taxon>
        <taxon>Micrococcales</taxon>
        <taxon>Microbacteriaceae</taxon>
        <taxon>Gryllotalpicola</taxon>
    </lineage>
</organism>
<sequence>MEYLRDDKRIALSGISAPESFMSAQAELEGYVMRSDIEPLAEDHYLSVGSRNNVRLHIVADRLPEIGVGLIAADLADWRRPREDGQAARLVRQAIG</sequence>
<dbReference type="AlphaFoldDB" id="A0A387BPF1"/>
<name>A0A387BPF1_9MICO</name>
<evidence type="ECO:0000313" key="2">
    <source>
        <dbReference type="Proteomes" id="UP000275069"/>
    </source>
</evidence>
<dbReference type="OrthoDB" id="5121496at2"/>
<dbReference type="KEGG" id="gry:D7I44_05300"/>
<dbReference type="Proteomes" id="UP000275069">
    <property type="component" value="Chromosome"/>
</dbReference>